<dbReference type="EMBL" id="JACEIK010002628">
    <property type="protein sequence ID" value="MCD9638138.1"/>
    <property type="molecule type" value="Genomic_DNA"/>
</dbReference>
<organism evidence="1 2">
    <name type="scientific">Datura stramonium</name>
    <name type="common">Jimsonweed</name>
    <name type="synonym">Common thornapple</name>
    <dbReference type="NCBI Taxonomy" id="4076"/>
    <lineage>
        <taxon>Eukaryota</taxon>
        <taxon>Viridiplantae</taxon>
        <taxon>Streptophyta</taxon>
        <taxon>Embryophyta</taxon>
        <taxon>Tracheophyta</taxon>
        <taxon>Spermatophyta</taxon>
        <taxon>Magnoliopsida</taxon>
        <taxon>eudicotyledons</taxon>
        <taxon>Gunneridae</taxon>
        <taxon>Pentapetalae</taxon>
        <taxon>asterids</taxon>
        <taxon>lamiids</taxon>
        <taxon>Solanales</taxon>
        <taxon>Solanaceae</taxon>
        <taxon>Solanoideae</taxon>
        <taxon>Datureae</taxon>
        <taxon>Datura</taxon>
    </lineage>
</organism>
<reference evidence="1 2" key="1">
    <citation type="journal article" date="2021" name="BMC Genomics">
        <title>Datura genome reveals duplications of psychoactive alkaloid biosynthetic genes and high mutation rate following tissue culture.</title>
        <authorList>
            <person name="Rajewski A."/>
            <person name="Carter-House D."/>
            <person name="Stajich J."/>
            <person name="Litt A."/>
        </authorList>
    </citation>
    <scope>NUCLEOTIDE SEQUENCE [LARGE SCALE GENOMIC DNA]</scope>
    <source>
        <strain evidence="1">AR-01</strain>
    </source>
</reference>
<proteinExistence type="predicted"/>
<feature type="non-terminal residue" evidence="1">
    <location>
        <position position="87"/>
    </location>
</feature>
<dbReference type="Proteomes" id="UP000823775">
    <property type="component" value="Unassembled WGS sequence"/>
</dbReference>
<name>A0ABS8UVU3_DATST</name>
<gene>
    <name evidence="1" type="ORF">HAX54_021872</name>
</gene>
<evidence type="ECO:0000313" key="1">
    <source>
        <dbReference type="EMBL" id="MCD9638138.1"/>
    </source>
</evidence>
<evidence type="ECO:0000313" key="2">
    <source>
        <dbReference type="Proteomes" id="UP000823775"/>
    </source>
</evidence>
<sequence>EELLIIRIAYGAINLLWGYDVAYAYGAIDFLRSYDAAITHVNHITTFGDMVWITSYRITCRAIKCPKGLDLSLRDHVGVFYKLLLCQ</sequence>
<feature type="non-terminal residue" evidence="1">
    <location>
        <position position="1"/>
    </location>
</feature>
<keyword evidence="2" id="KW-1185">Reference proteome</keyword>
<accession>A0ABS8UVU3</accession>
<comment type="caution">
    <text evidence="1">The sequence shown here is derived from an EMBL/GenBank/DDBJ whole genome shotgun (WGS) entry which is preliminary data.</text>
</comment>
<protein>
    <submittedName>
        <fullName evidence="1">Uncharacterized protein</fullName>
    </submittedName>
</protein>